<evidence type="ECO:0000256" key="3">
    <source>
        <dbReference type="ARBA" id="ARBA00022963"/>
    </source>
</evidence>
<proteinExistence type="predicted"/>
<evidence type="ECO:0000256" key="2">
    <source>
        <dbReference type="ARBA" id="ARBA00022801"/>
    </source>
</evidence>
<reference evidence="6" key="1">
    <citation type="journal article" date="2020" name="Stud. Mycol.">
        <title>101 Dothideomycetes genomes: a test case for predicting lifestyles and emergence of pathogens.</title>
        <authorList>
            <person name="Haridas S."/>
            <person name="Albert R."/>
            <person name="Binder M."/>
            <person name="Bloem J."/>
            <person name="Labutti K."/>
            <person name="Salamov A."/>
            <person name="Andreopoulos B."/>
            <person name="Baker S."/>
            <person name="Barry K."/>
            <person name="Bills G."/>
            <person name="Bluhm B."/>
            <person name="Cannon C."/>
            <person name="Castanera R."/>
            <person name="Culley D."/>
            <person name="Daum C."/>
            <person name="Ezra D."/>
            <person name="Gonzalez J."/>
            <person name="Henrissat B."/>
            <person name="Kuo A."/>
            <person name="Liang C."/>
            <person name="Lipzen A."/>
            <person name="Lutzoni F."/>
            <person name="Magnuson J."/>
            <person name="Mondo S."/>
            <person name="Nolan M."/>
            <person name="Ohm R."/>
            <person name="Pangilinan J."/>
            <person name="Park H.-J."/>
            <person name="Ramirez L."/>
            <person name="Alfaro M."/>
            <person name="Sun H."/>
            <person name="Tritt A."/>
            <person name="Yoshinaga Y."/>
            <person name="Zwiers L.-H."/>
            <person name="Turgeon B."/>
            <person name="Goodwin S."/>
            <person name="Spatafora J."/>
            <person name="Crous P."/>
            <person name="Grigoriev I."/>
        </authorList>
    </citation>
    <scope>NUCLEOTIDE SEQUENCE</scope>
    <source>
        <strain evidence="6">CBS 110217</strain>
    </source>
</reference>
<keyword evidence="3" id="KW-0442">Lipid degradation</keyword>
<dbReference type="GO" id="GO:0016042">
    <property type="term" value="P:lipid catabolic process"/>
    <property type="evidence" value="ECO:0007669"/>
    <property type="project" value="UniProtKB-KW"/>
</dbReference>
<protein>
    <recommendedName>
        <fullName evidence="1">1-alkyl-2-acetylglycerophosphocholine esterase</fullName>
        <ecNumber evidence="1">3.1.1.47</ecNumber>
    </recommendedName>
</protein>
<dbReference type="EC" id="3.1.1.47" evidence="1"/>
<dbReference type="PANTHER" id="PTHR10272">
    <property type="entry name" value="PLATELET-ACTIVATING FACTOR ACETYLHYDROLASE"/>
    <property type="match status" value="1"/>
</dbReference>
<sequence length="429" mass="47126">MALLSLLTVLLLAFVGHVPLVYAKNIVIPGPDSEHKYKPAVASFSLNDQSRKDAWDTADNRKIMVSVFMPIPEKFCTECALPYMPDQTAKISNDQFFGDKNKGVFEPMQYKACCGASGSVDVSKLSVVVIDPHTDTSRLLYANLARFVSANNVVVVLIDHPHDSSIVEFEDKSIAYNSDRTGLSNFSPLTTWNETVRRAVDIRVKDINLALDSLSDPATLIRAFPSIKFTSGLDTSAYGIVGHGLGGTVATTLGTSDPRAQFSINLSGSSGPLTTKTKRPTYFLGRQNFVRDADINWPEAWKHLIGPATEFDLQNSEIMDFTDLPVIIELGKSQDGAKDLKPKAGIVGGQGAWGNHAVVCFVEGIIKQEFRIDDKAVSNCIWIFGDERMVPYAARLAPQAFVEQEAKKSGAMSRRARSIRHVVKKLRWA</sequence>
<organism evidence="6 7">
    <name type="scientific">Setomelanomma holmii</name>
    <dbReference type="NCBI Taxonomy" id="210430"/>
    <lineage>
        <taxon>Eukaryota</taxon>
        <taxon>Fungi</taxon>
        <taxon>Dikarya</taxon>
        <taxon>Ascomycota</taxon>
        <taxon>Pezizomycotina</taxon>
        <taxon>Dothideomycetes</taxon>
        <taxon>Pleosporomycetidae</taxon>
        <taxon>Pleosporales</taxon>
        <taxon>Pleosporineae</taxon>
        <taxon>Phaeosphaeriaceae</taxon>
        <taxon>Setomelanomma</taxon>
    </lineage>
</organism>
<gene>
    <name evidence="6" type="ORF">EK21DRAFT_116026</name>
</gene>
<dbReference type="PANTHER" id="PTHR10272:SF14">
    <property type="entry name" value="PAF ACETYLHYDROLASE FAMILY PROTEIN"/>
    <property type="match status" value="1"/>
</dbReference>
<dbReference type="OrthoDB" id="2363873at2759"/>
<keyword evidence="5" id="KW-0732">Signal</keyword>
<dbReference type="EMBL" id="ML978247">
    <property type="protein sequence ID" value="KAF2026239.1"/>
    <property type="molecule type" value="Genomic_DNA"/>
</dbReference>
<evidence type="ECO:0000313" key="6">
    <source>
        <dbReference type="EMBL" id="KAF2026239.1"/>
    </source>
</evidence>
<dbReference type="GO" id="GO:0003847">
    <property type="term" value="F:1-alkyl-2-acetylglycerophosphocholine esterase activity"/>
    <property type="evidence" value="ECO:0007669"/>
    <property type="project" value="UniProtKB-EC"/>
</dbReference>
<dbReference type="Gene3D" id="3.40.50.1820">
    <property type="entry name" value="alpha/beta hydrolase"/>
    <property type="match status" value="1"/>
</dbReference>
<evidence type="ECO:0000256" key="4">
    <source>
        <dbReference type="ARBA" id="ARBA00023098"/>
    </source>
</evidence>
<accession>A0A9P4H2P7</accession>
<dbReference type="InterPro" id="IPR029058">
    <property type="entry name" value="AB_hydrolase_fold"/>
</dbReference>
<keyword evidence="4" id="KW-0443">Lipid metabolism</keyword>
<dbReference type="AlphaFoldDB" id="A0A9P4H2P7"/>
<feature type="chain" id="PRO_5040265733" description="1-alkyl-2-acetylglycerophosphocholine esterase" evidence="5">
    <location>
        <begin position="24"/>
        <end position="429"/>
    </location>
</feature>
<keyword evidence="2" id="KW-0378">Hydrolase</keyword>
<evidence type="ECO:0000256" key="1">
    <source>
        <dbReference type="ARBA" id="ARBA00013201"/>
    </source>
</evidence>
<dbReference type="SUPFAM" id="SSF53474">
    <property type="entry name" value="alpha/beta-Hydrolases"/>
    <property type="match status" value="1"/>
</dbReference>
<evidence type="ECO:0000313" key="7">
    <source>
        <dbReference type="Proteomes" id="UP000799777"/>
    </source>
</evidence>
<feature type="signal peptide" evidence="5">
    <location>
        <begin position="1"/>
        <end position="23"/>
    </location>
</feature>
<name>A0A9P4H2P7_9PLEO</name>
<comment type="caution">
    <text evidence="6">The sequence shown here is derived from an EMBL/GenBank/DDBJ whole genome shotgun (WGS) entry which is preliminary data.</text>
</comment>
<keyword evidence="7" id="KW-1185">Reference proteome</keyword>
<dbReference type="Proteomes" id="UP000799777">
    <property type="component" value="Unassembled WGS sequence"/>
</dbReference>
<evidence type="ECO:0000256" key="5">
    <source>
        <dbReference type="SAM" id="SignalP"/>
    </source>
</evidence>